<dbReference type="EMBL" id="JBHSBN010000011">
    <property type="protein sequence ID" value="MFC4107650.1"/>
    <property type="molecule type" value="Genomic_DNA"/>
</dbReference>
<accession>A0ABV8KNF8</accession>
<comment type="caution">
    <text evidence="2">The sequence shown here is derived from an EMBL/GenBank/DDBJ whole genome shotgun (WGS) entry which is preliminary data.</text>
</comment>
<keyword evidence="3" id="KW-1185">Reference proteome</keyword>
<gene>
    <name evidence="2" type="ORF">ACFOX0_17180</name>
</gene>
<name>A0ABV8KNF8_9ACTN</name>
<dbReference type="Proteomes" id="UP001595868">
    <property type="component" value="Unassembled WGS sequence"/>
</dbReference>
<feature type="region of interest" description="Disordered" evidence="1">
    <location>
        <begin position="1"/>
        <end position="91"/>
    </location>
</feature>
<reference evidence="3" key="1">
    <citation type="journal article" date="2019" name="Int. J. Syst. Evol. Microbiol.">
        <title>The Global Catalogue of Microorganisms (GCM) 10K type strain sequencing project: providing services to taxonomists for standard genome sequencing and annotation.</title>
        <authorList>
            <consortium name="The Broad Institute Genomics Platform"/>
            <consortium name="The Broad Institute Genome Sequencing Center for Infectious Disease"/>
            <person name="Wu L."/>
            <person name="Ma J."/>
        </authorList>
    </citation>
    <scope>NUCLEOTIDE SEQUENCE [LARGE SCALE GENOMIC DNA]</scope>
    <source>
        <strain evidence="3">2902at01</strain>
    </source>
</reference>
<evidence type="ECO:0000256" key="1">
    <source>
        <dbReference type="SAM" id="MobiDB-lite"/>
    </source>
</evidence>
<dbReference type="RefSeq" id="WP_377546858.1">
    <property type="nucleotide sequence ID" value="NZ_JBHSBN010000011.1"/>
</dbReference>
<protein>
    <submittedName>
        <fullName evidence="2">Uncharacterized protein</fullName>
    </submittedName>
</protein>
<evidence type="ECO:0000313" key="2">
    <source>
        <dbReference type="EMBL" id="MFC4107650.1"/>
    </source>
</evidence>
<evidence type="ECO:0000313" key="3">
    <source>
        <dbReference type="Proteomes" id="UP001595868"/>
    </source>
</evidence>
<proteinExistence type="predicted"/>
<organism evidence="2 3">
    <name type="scientific">Micromonospora zhanjiangensis</name>
    <dbReference type="NCBI Taxonomy" id="1522057"/>
    <lineage>
        <taxon>Bacteria</taxon>
        <taxon>Bacillati</taxon>
        <taxon>Actinomycetota</taxon>
        <taxon>Actinomycetes</taxon>
        <taxon>Micromonosporales</taxon>
        <taxon>Micromonosporaceae</taxon>
        <taxon>Micromonospora</taxon>
    </lineage>
</organism>
<sequence>MTTPSVAGCRSAVAARPAGTVRSWSPGAAGTSARARHHRYASRRTGTGPRHASGRSPATAPGPCPVTAPGSARAGHGDGRWVYLDGDTSTG</sequence>